<dbReference type="SMART" id="SM00336">
    <property type="entry name" value="BBOX"/>
    <property type="match status" value="1"/>
</dbReference>
<dbReference type="AGR" id="Xenbase:XB-GENE-6489201"/>
<evidence type="ECO:0000256" key="3">
    <source>
        <dbReference type="ARBA" id="ARBA00022833"/>
    </source>
</evidence>
<dbReference type="SMART" id="SM00184">
    <property type="entry name" value="RING"/>
    <property type="match status" value="1"/>
</dbReference>
<keyword evidence="5" id="KW-1185">Reference proteome</keyword>
<dbReference type="KEGG" id="xla:108718106"/>
<protein>
    <submittedName>
        <fullName evidence="6">Tripartite motif-containing protein 59</fullName>
    </submittedName>
</protein>
<dbReference type="CDD" id="cd19790">
    <property type="entry name" value="Bbox2_TRIM59_C-XI"/>
    <property type="match status" value="1"/>
</dbReference>
<feature type="transmembrane region" description="Helical" evidence="4">
    <location>
        <begin position="318"/>
        <end position="339"/>
    </location>
</feature>
<dbReference type="InterPro" id="IPR013083">
    <property type="entry name" value="Znf_RING/FYVE/PHD"/>
</dbReference>
<dbReference type="PANTHER" id="PTHR25462:SF229">
    <property type="entry name" value="TRANSCRIPTION INTERMEDIARY FACTOR 1-BETA"/>
    <property type="match status" value="1"/>
</dbReference>
<gene>
    <name evidence="6 7" type="primary">trim59.S</name>
</gene>
<dbReference type="GO" id="GO:0006513">
    <property type="term" value="P:protein monoubiquitination"/>
    <property type="evidence" value="ECO:0007669"/>
    <property type="project" value="TreeGrafter"/>
</dbReference>
<dbReference type="PaxDb" id="8355-A0A1L8G465"/>
<dbReference type="PANTHER" id="PTHR25462">
    <property type="entry name" value="BONUS, ISOFORM C-RELATED"/>
    <property type="match status" value="1"/>
</dbReference>
<organism evidence="5 6">
    <name type="scientific">Xenopus laevis</name>
    <name type="common">African clawed frog</name>
    <dbReference type="NCBI Taxonomy" id="8355"/>
    <lineage>
        <taxon>Eukaryota</taxon>
        <taxon>Metazoa</taxon>
        <taxon>Chordata</taxon>
        <taxon>Craniata</taxon>
        <taxon>Vertebrata</taxon>
        <taxon>Euteleostomi</taxon>
        <taxon>Amphibia</taxon>
        <taxon>Batrachia</taxon>
        <taxon>Anura</taxon>
        <taxon>Pipoidea</taxon>
        <taxon>Pipidae</taxon>
        <taxon>Xenopodinae</taxon>
        <taxon>Xenopus</taxon>
        <taxon>Xenopus</taxon>
    </lineage>
</organism>
<dbReference type="Bgee" id="108718106">
    <property type="expression patterns" value="Expressed in spleen and 11 other cell types or tissues"/>
</dbReference>
<keyword evidence="2" id="KW-0863">Zinc-finger</keyword>
<dbReference type="InterPro" id="IPR000315">
    <property type="entry name" value="Znf_B-box"/>
</dbReference>
<name>A0A1L8G465_XENLA</name>
<dbReference type="Pfam" id="PF00643">
    <property type="entry name" value="zf-B_box"/>
    <property type="match status" value="1"/>
</dbReference>
<keyword evidence="4" id="KW-1133">Transmembrane helix</keyword>
<dbReference type="PROSITE" id="PS00518">
    <property type="entry name" value="ZF_RING_1"/>
    <property type="match status" value="1"/>
</dbReference>
<keyword evidence="3" id="KW-0862">Zinc</keyword>
<proteinExistence type="predicted"/>
<evidence type="ECO:0000313" key="5">
    <source>
        <dbReference type="Proteomes" id="UP000186698"/>
    </source>
</evidence>
<dbReference type="GO" id="GO:0016925">
    <property type="term" value="P:protein sumoylation"/>
    <property type="evidence" value="ECO:0007669"/>
    <property type="project" value="TreeGrafter"/>
</dbReference>
<dbReference type="InterPro" id="IPR017907">
    <property type="entry name" value="Znf_RING_CS"/>
</dbReference>
<evidence type="ECO:0000256" key="1">
    <source>
        <dbReference type="ARBA" id="ARBA00022723"/>
    </source>
</evidence>
<evidence type="ECO:0000256" key="2">
    <source>
        <dbReference type="ARBA" id="ARBA00022771"/>
    </source>
</evidence>
<dbReference type="AlphaFoldDB" id="A0A1L8G465"/>
<dbReference type="SUPFAM" id="SSF57845">
    <property type="entry name" value="B-box zinc-binding domain"/>
    <property type="match status" value="1"/>
</dbReference>
<dbReference type="Xenbase" id="XB-GENE-6489201">
    <property type="gene designation" value="trim59.S"/>
</dbReference>
<dbReference type="Pfam" id="PF13445">
    <property type="entry name" value="zf-RING_UBOX"/>
    <property type="match status" value="1"/>
</dbReference>
<dbReference type="GeneID" id="108718106"/>
<accession>A0A1L8G465</accession>
<dbReference type="RefSeq" id="XP_018121211.1">
    <property type="nucleotide sequence ID" value="XM_018265722.2"/>
</dbReference>
<dbReference type="Gene3D" id="3.30.160.60">
    <property type="entry name" value="Classic Zinc Finger"/>
    <property type="match status" value="1"/>
</dbReference>
<reference evidence="6" key="1">
    <citation type="submission" date="2025-08" db="UniProtKB">
        <authorList>
            <consortium name="RefSeq"/>
        </authorList>
    </citation>
    <scope>IDENTIFICATION</scope>
    <source>
        <strain evidence="6">J_2021</strain>
        <tissue evidence="6">Erythrocytes</tissue>
    </source>
</reference>
<evidence type="ECO:0000256" key="4">
    <source>
        <dbReference type="SAM" id="Phobius"/>
    </source>
</evidence>
<dbReference type="Gene3D" id="3.30.40.10">
    <property type="entry name" value="Zinc/RING finger domain, C3HC4 (zinc finger)"/>
    <property type="match status" value="1"/>
</dbReference>
<dbReference type="GO" id="GO:0005737">
    <property type="term" value="C:cytoplasm"/>
    <property type="evidence" value="ECO:0000318"/>
    <property type="project" value="GO_Central"/>
</dbReference>
<dbReference type="GO" id="GO:0045087">
    <property type="term" value="P:innate immune response"/>
    <property type="evidence" value="ECO:0000318"/>
    <property type="project" value="GO_Central"/>
</dbReference>
<dbReference type="GO" id="GO:0016239">
    <property type="term" value="P:positive regulation of macroautophagy"/>
    <property type="evidence" value="ECO:0000318"/>
    <property type="project" value="GO_Central"/>
</dbReference>
<dbReference type="CTD" id="108718106"/>
<dbReference type="GO" id="GO:0061630">
    <property type="term" value="F:ubiquitin protein ligase activity"/>
    <property type="evidence" value="ECO:0000318"/>
    <property type="project" value="GO_Central"/>
</dbReference>
<evidence type="ECO:0000313" key="7">
    <source>
        <dbReference type="Xenbase" id="XB-GENE-6489201"/>
    </source>
</evidence>
<dbReference type="GO" id="GO:0090575">
    <property type="term" value="C:RNA polymerase II transcription regulator complex"/>
    <property type="evidence" value="ECO:0007669"/>
    <property type="project" value="TreeGrafter"/>
</dbReference>
<dbReference type="OrthoDB" id="6105938at2759"/>
<dbReference type="InterPro" id="IPR027370">
    <property type="entry name" value="Znf-RING_euk"/>
</dbReference>
<sequence length="392" mass="45157">MNNFEDELTCSVCYNIFDDPRILPCSHTFCRNCLERVLHSSGSRLWRTSDARLKCPSCRNTSELTGSGTLALPINFALKSIVEKYKSENHLKTATCPEHNKQPLNLFCLKDRKLICGQCLTVGQHQGHAIDDPESAYLKERLAASKYLHILSDKHFTGVSFVIKKLEEQMNYCKQTVLDDKKEVIGFFDQLNETLEQKKQDMLAALNDFNQQIVEVYAPQIEEMKEIQDEELDLISLSSSVQEETSPLLFLENLHKIRKRMKALKKRELVTVHPVAVHPRASQFLNNKCLGEINLMTTPTINLCFETHEKSFTPQDKWTVLCISLMILFVVLMLVLWLYDTDTVNHFSSRYILYLSEIMEPVRKSLGSAVWSVQKAGLNIWHQSEVWLSRLL</sequence>
<keyword evidence="1" id="KW-0479">Metal-binding</keyword>
<dbReference type="SUPFAM" id="SSF57850">
    <property type="entry name" value="RING/U-box"/>
    <property type="match status" value="1"/>
</dbReference>
<dbReference type="OMA" id="QEYTPHI"/>
<keyword evidence="4" id="KW-0812">Transmembrane</keyword>
<dbReference type="GO" id="GO:0043123">
    <property type="term" value="P:positive regulation of canonical NF-kappaB signal transduction"/>
    <property type="evidence" value="ECO:0000318"/>
    <property type="project" value="GO_Central"/>
</dbReference>
<dbReference type="Proteomes" id="UP000186698">
    <property type="component" value="Chromosome 5S"/>
</dbReference>
<dbReference type="PROSITE" id="PS50119">
    <property type="entry name" value="ZF_BBOX"/>
    <property type="match status" value="1"/>
</dbReference>
<evidence type="ECO:0000313" key="6">
    <source>
        <dbReference type="RefSeq" id="XP_018121211.1"/>
    </source>
</evidence>
<dbReference type="InterPro" id="IPR047153">
    <property type="entry name" value="TRIM45/56/19-like"/>
</dbReference>
<dbReference type="GO" id="GO:0045892">
    <property type="term" value="P:negative regulation of DNA-templated transcription"/>
    <property type="evidence" value="ECO:0007669"/>
    <property type="project" value="TreeGrafter"/>
</dbReference>
<dbReference type="GO" id="GO:0036503">
    <property type="term" value="P:ERAD pathway"/>
    <property type="evidence" value="ECO:0000318"/>
    <property type="project" value="GO_Central"/>
</dbReference>
<keyword evidence="4" id="KW-0472">Membrane</keyword>
<dbReference type="STRING" id="8355.A0A1L8G465"/>
<dbReference type="GO" id="GO:0008270">
    <property type="term" value="F:zinc ion binding"/>
    <property type="evidence" value="ECO:0007669"/>
    <property type="project" value="UniProtKB-KW"/>
</dbReference>
<dbReference type="InterPro" id="IPR001841">
    <property type="entry name" value="Znf_RING"/>
</dbReference>
<dbReference type="PROSITE" id="PS50089">
    <property type="entry name" value="ZF_RING_2"/>
    <property type="match status" value="1"/>
</dbReference>